<gene>
    <name evidence="7" type="ORF">RFI_34832</name>
</gene>
<dbReference type="PANTHER" id="PTHR48041:SF139">
    <property type="entry name" value="PROTEIN SCARLET"/>
    <property type="match status" value="1"/>
</dbReference>
<feature type="domain" description="ABC transporter" evidence="6">
    <location>
        <begin position="2"/>
        <end position="119"/>
    </location>
</feature>
<dbReference type="SUPFAM" id="SSF52540">
    <property type="entry name" value="P-loop containing nucleoside triphosphate hydrolases"/>
    <property type="match status" value="1"/>
</dbReference>
<keyword evidence="5" id="KW-0472">Membrane</keyword>
<keyword evidence="2" id="KW-0813">Transport</keyword>
<dbReference type="InterPro" id="IPR027417">
    <property type="entry name" value="P-loop_NTPase"/>
</dbReference>
<dbReference type="GO" id="GO:0042626">
    <property type="term" value="F:ATPase-coupled transmembrane transporter activity"/>
    <property type="evidence" value="ECO:0007669"/>
    <property type="project" value="TreeGrafter"/>
</dbReference>
<name>X6LMI0_RETFI</name>
<evidence type="ECO:0000256" key="3">
    <source>
        <dbReference type="ARBA" id="ARBA00022692"/>
    </source>
</evidence>
<evidence type="ECO:0000313" key="8">
    <source>
        <dbReference type="Proteomes" id="UP000023152"/>
    </source>
</evidence>
<evidence type="ECO:0000256" key="2">
    <source>
        <dbReference type="ARBA" id="ARBA00022448"/>
    </source>
</evidence>
<dbReference type="InterPro" id="IPR003439">
    <property type="entry name" value="ABC_transporter-like_ATP-bd"/>
</dbReference>
<keyword evidence="4" id="KW-1133">Transmembrane helix</keyword>
<keyword evidence="3" id="KW-0812">Transmembrane</keyword>
<comment type="caution">
    <text evidence="7">The sequence shown here is derived from an EMBL/GenBank/DDBJ whole genome shotgun (WGS) entry which is preliminary data.</text>
</comment>
<accession>X6LMI0</accession>
<evidence type="ECO:0000259" key="6">
    <source>
        <dbReference type="Pfam" id="PF00005"/>
    </source>
</evidence>
<keyword evidence="7" id="KW-0067">ATP-binding</keyword>
<organism evidence="7 8">
    <name type="scientific">Reticulomyxa filosa</name>
    <dbReference type="NCBI Taxonomy" id="46433"/>
    <lineage>
        <taxon>Eukaryota</taxon>
        <taxon>Sar</taxon>
        <taxon>Rhizaria</taxon>
        <taxon>Retaria</taxon>
        <taxon>Foraminifera</taxon>
        <taxon>Monothalamids</taxon>
        <taxon>Reticulomyxidae</taxon>
        <taxon>Reticulomyxa</taxon>
    </lineage>
</organism>
<dbReference type="GO" id="GO:0016020">
    <property type="term" value="C:membrane"/>
    <property type="evidence" value="ECO:0007669"/>
    <property type="project" value="UniProtKB-SubCell"/>
</dbReference>
<dbReference type="Pfam" id="PF00005">
    <property type="entry name" value="ABC_tran"/>
    <property type="match status" value="1"/>
</dbReference>
<dbReference type="Proteomes" id="UP000023152">
    <property type="component" value="Unassembled WGS sequence"/>
</dbReference>
<comment type="subcellular location">
    <subcellularLocation>
        <location evidence="1">Membrane</location>
        <topology evidence="1">Multi-pass membrane protein</topology>
    </subcellularLocation>
</comment>
<dbReference type="PANTHER" id="PTHR48041">
    <property type="entry name" value="ABC TRANSPORTER G FAMILY MEMBER 28"/>
    <property type="match status" value="1"/>
</dbReference>
<reference evidence="7 8" key="1">
    <citation type="journal article" date="2013" name="Curr. Biol.">
        <title>The Genome of the Foraminiferan Reticulomyxa filosa.</title>
        <authorList>
            <person name="Glockner G."/>
            <person name="Hulsmann N."/>
            <person name="Schleicher M."/>
            <person name="Noegel A.A."/>
            <person name="Eichinger L."/>
            <person name="Gallinger C."/>
            <person name="Pawlowski J."/>
            <person name="Sierra R."/>
            <person name="Euteneuer U."/>
            <person name="Pillet L."/>
            <person name="Moustafa A."/>
            <person name="Platzer M."/>
            <person name="Groth M."/>
            <person name="Szafranski K."/>
            <person name="Schliwa M."/>
        </authorList>
    </citation>
    <scope>NUCLEOTIDE SEQUENCE [LARGE SCALE GENOMIC DNA]</scope>
</reference>
<evidence type="ECO:0000313" key="7">
    <source>
        <dbReference type="EMBL" id="ETO02586.1"/>
    </source>
</evidence>
<sequence>ISGTVTINNITFDLKKTSNLKKIAKFSAFVPQHDVHIATLTAREDIIFNAVLRLSENIYTHEQKLQRAEEVIEMLDLQRCGNTYIGDEGIRGLSGGEKKRVSIGCELVTNPHFLILDELLAFFFFFF</sequence>
<evidence type="ECO:0000256" key="5">
    <source>
        <dbReference type="ARBA" id="ARBA00023136"/>
    </source>
</evidence>
<protein>
    <submittedName>
        <fullName evidence="7">ATP-binding cassette transporter, subfamily G</fullName>
    </submittedName>
</protein>
<dbReference type="EMBL" id="ASPP01035419">
    <property type="protein sequence ID" value="ETO02586.1"/>
    <property type="molecule type" value="Genomic_DNA"/>
</dbReference>
<dbReference type="OrthoDB" id="245989at2759"/>
<dbReference type="OMA" id="SENIYTH"/>
<dbReference type="GO" id="GO:0005524">
    <property type="term" value="F:ATP binding"/>
    <property type="evidence" value="ECO:0007669"/>
    <property type="project" value="UniProtKB-KW"/>
</dbReference>
<feature type="non-terminal residue" evidence="7">
    <location>
        <position position="1"/>
    </location>
</feature>
<dbReference type="GO" id="GO:0016887">
    <property type="term" value="F:ATP hydrolysis activity"/>
    <property type="evidence" value="ECO:0007669"/>
    <property type="project" value="InterPro"/>
</dbReference>
<dbReference type="InterPro" id="IPR050352">
    <property type="entry name" value="ABCG_transporters"/>
</dbReference>
<keyword evidence="8" id="KW-1185">Reference proteome</keyword>
<evidence type="ECO:0000256" key="1">
    <source>
        <dbReference type="ARBA" id="ARBA00004141"/>
    </source>
</evidence>
<dbReference type="Gene3D" id="3.40.50.300">
    <property type="entry name" value="P-loop containing nucleotide triphosphate hydrolases"/>
    <property type="match status" value="1"/>
</dbReference>
<evidence type="ECO:0000256" key="4">
    <source>
        <dbReference type="ARBA" id="ARBA00022989"/>
    </source>
</evidence>
<proteinExistence type="predicted"/>
<dbReference type="AlphaFoldDB" id="X6LMI0"/>
<keyword evidence="7" id="KW-0547">Nucleotide-binding</keyword>